<reference evidence="3 4" key="1">
    <citation type="journal article" date="2024" name="Ann. Entomol. Soc. Am.">
        <title>Genomic analyses of the southern and eastern yellowjacket wasps (Hymenoptera: Vespidae) reveal evolutionary signatures of social life.</title>
        <authorList>
            <person name="Catto M.A."/>
            <person name="Caine P.B."/>
            <person name="Orr S.E."/>
            <person name="Hunt B.G."/>
            <person name="Goodisman M.A.D."/>
        </authorList>
    </citation>
    <scope>NUCLEOTIDE SEQUENCE [LARGE SCALE GENOMIC DNA]</scope>
    <source>
        <strain evidence="3">232</strain>
        <tissue evidence="3">Head and thorax</tissue>
    </source>
</reference>
<feature type="signal peptide" evidence="2">
    <location>
        <begin position="1"/>
        <end position="27"/>
    </location>
</feature>
<name>A0ABD2BPJ6_VESMC</name>
<dbReference type="EMBL" id="JAYRBN010000071">
    <property type="protein sequence ID" value="KAL2734500.1"/>
    <property type="molecule type" value="Genomic_DNA"/>
</dbReference>
<dbReference type="AlphaFoldDB" id="A0ABD2BPJ6"/>
<proteinExistence type="predicted"/>
<organism evidence="3 4">
    <name type="scientific">Vespula maculifrons</name>
    <name type="common">Eastern yellow jacket</name>
    <name type="synonym">Wasp</name>
    <dbReference type="NCBI Taxonomy" id="7453"/>
    <lineage>
        <taxon>Eukaryota</taxon>
        <taxon>Metazoa</taxon>
        <taxon>Ecdysozoa</taxon>
        <taxon>Arthropoda</taxon>
        <taxon>Hexapoda</taxon>
        <taxon>Insecta</taxon>
        <taxon>Pterygota</taxon>
        <taxon>Neoptera</taxon>
        <taxon>Endopterygota</taxon>
        <taxon>Hymenoptera</taxon>
        <taxon>Apocrita</taxon>
        <taxon>Aculeata</taxon>
        <taxon>Vespoidea</taxon>
        <taxon>Vespidae</taxon>
        <taxon>Vespinae</taxon>
        <taxon>Vespula</taxon>
    </lineage>
</organism>
<feature type="region of interest" description="Disordered" evidence="1">
    <location>
        <begin position="32"/>
        <end position="52"/>
    </location>
</feature>
<evidence type="ECO:0000256" key="1">
    <source>
        <dbReference type="SAM" id="MobiDB-lite"/>
    </source>
</evidence>
<keyword evidence="2" id="KW-0732">Signal</keyword>
<accession>A0ABD2BPJ6</accession>
<sequence>MDHGVAKPDTFLFHNILLFLFLERKSGEQLLAGQTEKGENGEEKEEGEEGEEDDNFLLATLILAVEFELVDSLWGPYLADNIDGTIIKRNGDSIGVAFRIVEHGPQLGPGRVSNPENVARQSALITVHCRDKISGSSQVNVGQT</sequence>
<protein>
    <submittedName>
        <fullName evidence="3">Uncharacterized protein</fullName>
    </submittedName>
</protein>
<gene>
    <name evidence="3" type="ORF">V1477_013677</name>
</gene>
<keyword evidence="4" id="KW-1185">Reference proteome</keyword>
<feature type="chain" id="PRO_5044779074" evidence="2">
    <location>
        <begin position="28"/>
        <end position="144"/>
    </location>
</feature>
<evidence type="ECO:0000313" key="3">
    <source>
        <dbReference type="EMBL" id="KAL2734500.1"/>
    </source>
</evidence>
<evidence type="ECO:0000256" key="2">
    <source>
        <dbReference type="SAM" id="SignalP"/>
    </source>
</evidence>
<feature type="compositionally biased region" description="Acidic residues" evidence="1">
    <location>
        <begin position="42"/>
        <end position="52"/>
    </location>
</feature>
<evidence type="ECO:0000313" key="4">
    <source>
        <dbReference type="Proteomes" id="UP001607303"/>
    </source>
</evidence>
<comment type="caution">
    <text evidence="3">The sequence shown here is derived from an EMBL/GenBank/DDBJ whole genome shotgun (WGS) entry which is preliminary data.</text>
</comment>
<dbReference type="Proteomes" id="UP001607303">
    <property type="component" value="Unassembled WGS sequence"/>
</dbReference>